<dbReference type="PANTHER" id="PTHR28187:SF1">
    <property type="entry name" value="PROTEIN RCR1-RELATED"/>
    <property type="match status" value="1"/>
</dbReference>
<evidence type="ECO:0008006" key="5">
    <source>
        <dbReference type="Google" id="ProtNLM"/>
    </source>
</evidence>
<dbReference type="EMBL" id="KB446541">
    <property type="protein sequence ID" value="EME41968.1"/>
    <property type="molecule type" value="Genomic_DNA"/>
</dbReference>
<protein>
    <recommendedName>
        <fullName evidence="5">Chitin synthesis regulation, Congo red resistance, RCR protein</fullName>
    </recommendedName>
</protein>
<keyword evidence="2" id="KW-1133">Transmembrane helix</keyword>
<organism evidence="3 4">
    <name type="scientific">Dothistroma septosporum (strain NZE10 / CBS 128990)</name>
    <name type="common">Red band needle blight fungus</name>
    <name type="synonym">Mycosphaerella pini</name>
    <dbReference type="NCBI Taxonomy" id="675120"/>
    <lineage>
        <taxon>Eukaryota</taxon>
        <taxon>Fungi</taxon>
        <taxon>Dikarya</taxon>
        <taxon>Ascomycota</taxon>
        <taxon>Pezizomycotina</taxon>
        <taxon>Dothideomycetes</taxon>
        <taxon>Dothideomycetidae</taxon>
        <taxon>Mycosphaerellales</taxon>
        <taxon>Mycosphaerellaceae</taxon>
        <taxon>Dothistroma</taxon>
    </lineage>
</organism>
<dbReference type="OrthoDB" id="3556830at2759"/>
<dbReference type="OMA" id="FNTNDGY"/>
<feature type="compositionally biased region" description="Low complexity" evidence="1">
    <location>
        <begin position="91"/>
        <end position="118"/>
    </location>
</feature>
<dbReference type="PANTHER" id="PTHR28187">
    <property type="entry name" value="PROTEIN RCR1-RELATED"/>
    <property type="match status" value="1"/>
</dbReference>
<evidence type="ECO:0000313" key="3">
    <source>
        <dbReference type="EMBL" id="EME41968.1"/>
    </source>
</evidence>
<dbReference type="GO" id="GO:0016192">
    <property type="term" value="P:vesicle-mediated transport"/>
    <property type="evidence" value="ECO:0007669"/>
    <property type="project" value="TreeGrafter"/>
</dbReference>
<dbReference type="AlphaFoldDB" id="N1PH66"/>
<evidence type="ECO:0000256" key="1">
    <source>
        <dbReference type="SAM" id="MobiDB-lite"/>
    </source>
</evidence>
<evidence type="ECO:0000256" key="2">
    <source>
        <dbReference type="SAM" id="Phobius"/>
    </source>
</evidence>
<feature type="region of interest" description="Disordered" evidence="1">
    <location>
        <begin position="86"/>
        <end position="156"/>
    </location>
</feature>
<reference evidence="3 4" key="2">
    <citation type="journal article" date="2012" name="PLoS Pathog.">
        <title>Diverse lifestyles and strategies of plant pathogenesis encoded in the genomes of eighteen Dothideomycetes fungi.</title>
        <authorList>
            <person name="Ohm R.A."/>
            <person name="Feau N."/>
            <person name="Henrissat B."/>
            <person name="Schoch C.L."/>
            <person name="Horwitz B.A."/>
            <person name="Barry K.W."/>
            <person name="Condon B.J."/>
            <person name="Copeland A.C."/>
            <person name="Dhillon B."/>
            <person name="Glaser F."/>
            <person name="Hesse C.N."/>
            <person name="Kosti I."/>
            <person name="LaButti K."/>
            <person name="Lindquist E.A."/>
            <person name="Lucas S."/>
            <person name="Salamov A.A."/>
            <person name="Bradshaw R.E."/>
            <person name="Ciuffetti L."/>
            <person name="Hamelin R.C."/>
            <person name="Kema G.H.J."/>
            <person name="Lawrence C."/>
            <person name="Scott J.A."/>
            <person name="Spatafora J.W."/>
            <person name="Turgeon B.G."/>
            <person name="de Wit P.J.G.M."/>
            <person name="Zhong S."/>
            <person name="Goodwin S.B."/>
            <person name="Grigoriev I.V."/>
        </authorList>
    </citation>
    <scope>NUCLEOTIDE SEQUENCE [LARGE SCALE GENOMIC DNA]</scope>
    <source>
        <strain evidence="4">NZE10 / CBS 128990</strain>
    </source>
</reference>
<name>N1PH66_DOTSN</name>
<gene>
    <name evidence="3" type="ORF">DOTSEDRAFT_72911</name>
</gene>
<feature type="compositionally biased region" description="Pro residues" evidence="1">
    <location>
        <begin position="147"/>
        <end position="156"/>
    </location>
</feature>
<proteinExistence type="predicted"/>
<evidence type="ECO:0000313" key="4">
    <source>
        <dbReference type="Proteomes" id="UP000016933"/>
    </source>
</evidence>
<dbReference type="HOGENOM" id="CLU_131051_1_0_1"/>
<dbReference type="InterPro" id="IPR020999">
    <property type="entry name" value="Chitin_synth_reg_RCR"/>
</dbReference>
<keyword evidence="2" id="KW-0812">Transmembrane</keyword>
<keyword evidence="4" id="KW-1185">Reference proteome</keyword>
<dbReference type="Pfam" id="PF12273">
    <property type="entry name" value="RCR"/>
    <property type="match status" value="1"/>
</dbReference>
<reference evidence="4" key="1">
    <citation type="journal article" date="2012" name="PLoS Genet.">
        <title>The genomes of the fungal plant pathogens Cladosporium fulvum and Dothistroma septosporum reveal adaptation to different hosts and lifestyles but also signatures of common ancestry.</title>
        <authorList>
            <person name="de Wit P.J.G.M."/>
            <person name="van der Burgt A."/>
            <person name="Oekmen B."/>
            <person name="Stergiopoulos I."/>
            <person name="Abd-Elsalam K.A."/>
            <person name="Aerts A.L."/>
            <person name="Bahkali A.H."/>
            <person name="Beenen H.G."/>
            <person name="Chettri P."/>
            <person name="Cox M.P."/>
            <person name="Datema E."/>
            <person name="de Vries R.P."/>
            <person name="Dhillon B."/>
            <person name="Ganley A.R."/>
            <person name="Griffiths S.A."/>
            <person name="Guo Y."/>
            <person name="Hamelin R.C."/>
            <person name="Henrissat B."/>
            <person name="Kabir M.S."/>
            <person name="Jashni M.K."/>
            <person name="Kema G."/>
            <person name="Klaubauf S."/>
            <person name="Lapidus A."/>
            <person name="Levasseur A."/>
            <person name="Lindquist E."/>
            <person name="Mehrabi R."/>
            <person name="Ohm R.A."/>
            <person name="Owen T.J."/>
            <person name="Salamov A."/>
            <person name="Schwelm A."/>
            <person name="Schijlen E."/>
            <person name="Sun H."/>
            <person name="van den Burg H.A."/>
            <person name="van Ham R.C.H.J."/>
            <person name="Zhang S."/>
            <person name="Goodwin S.B."/>
            <person name="Grigoriev I.V."/>
            <person name="Collemare J."/>
            <person name="Bradshaw R.E."/>
        </authorList>
    </citation>
    <scope>NUCLEOTIDE SEQUENCE [LARGE SCALE GENOMIC DNA]</scope>
    <source>
        <strain evidence="4">NZE10 / CBS 128990</strain>
    </source>
</reference>
<sequence>MAPVLETVAHIAARALERRETCYNTIYGVQCYYSRWDRWGRWVLLGVILFVAILIFFLFSCISSRRRRKVGQKPIMGTGWAAAGQPQYNSAPMQQNYQNPPPQYQQNNAQYGQNADYYGGNQYGNNTQYQPPVGAPPNESYGQYAPPSGPPPAHVK</sequence>
<dbReference type="eggNOG" id="ENOG502S9KM">
    <property type="taxonomic scope" value="Eukaryota"/>
</dbReference>
<keyword evidence="2" id="KW-0472">Membrane</keyword>
<accession>N1PH66</accession>
<dbReference type="Proteomes" id="UP000016933">
    <property type="component" value="Unassembled WGS sequence"/>
</dbReference>
<feature type="transmembrane region" description="Helical" evidence="2">
    <location>
        <begin position="42"/>
        <end position="62"/>
    </location>
</feature>